<protein>
    <submittedName>
        <fullName evidence="2">Helix-turn-helix transcriptional regulator</fullName>
    </submittedName>
</protein>
<organism evidence="2 3">
    <name type="scientific">Niabella ginsengisoli</name>
    <dbReference type="NCBI Taxonomy" id="522298"/>
    <lineage>
        <taxon>Bacteria</taxon>
        <taxon>Pseudomonadati</taxon>
        <taxon>Bacteroidota</taxon>
        <taxon>Chitinophagia</taxon>
        <taxon>Chitinophagales</taxon>
        <taxon>Chitinophagaceae</taxon>
        <taxon>Niabella</taxon>
    </lineage>
</organism>
<dbReference type="Pfam" id="PF03551">
    <property type="entry name" value="PadR"/>
    <property type="match status" value="1"/>
</dbReference>
<dbReference type="PANTHER" id="PTHR33169:SF14">
    <property type="entry name" value="TRANSCRIPTIONAL REGULATOR RV3488"/>
    <property type="match status" value="1"/>
</dbReference>
<gene>
    <name evidence="2" type="ORF">MKP09_19875</name>
</gene>
<dbReference type="RefSeq" id="WP_240832027.1">
    <property type="nucleotide sequence ID" value="NZ_JAKWBL010000004.1"/>
</dbReference>
<evidence type="ECO:0000313" key="2">
    <source>
        <dbReference type="EMBL" id="MCH5600009.1"/>
    </source>
</evidence>
<dbReference type="InterPro" id="IPR005149">
    <property type="entry name" value="Tscrpt_reg_PadR_N"/>
</dbReference>
<proteinExistence type="predicted"/>
<name>A0ABS9SNR2_9BACT</name>
<dbReference type="InterPro" id="IPR052509">
    <property type="entry name" value="Metal_resp_DNA-bind_regulator"/>
</dbReference>
<dbReference type="SUPFAM" id="SSF46785">
    <property type="entry name" value="Winged helix' DNA-binding domain"/>
    <property type="match status" value="1"/>
</dbReference>
<comment type="caution">
    <text evidence="2">The sequence shown here is derived from an EMBL/GenBank/DDBJ whole genome shotgun (WGS) entry which is preliminary data.</text>
</comment>
<accession>A0ABS9SNR2</accession>
<dbReference type="EMBL" id="JAKWBL010000004">
    <property type="protein sequence ID" value="MCH5600009.1"/>
    <property type="molecule type" value="Genomic_DNA"/>
</dbReference>
<dbReference type="InterPro" id="IPR036388">
    <property type="entry name" value="WH-like_DNA-bd_sf"/>
</dbReference>
<reference evidence="2 3" key="1">
    <citation type="submission" date="2022-02" db="EMBL/GenBank/DDBJ databases">
        <authorList>
            <person name="Min J."/>
        </authorList>
    </citation>
    <scope>NUCLEOTIDE SEQUENCE [LARGE SCALE GENOMIC DNA]</scope>
    <source>
        <strain evidence="2 3">GR10-1</strain>
    </source>
</reference>
<dbReference type="Gene3D" id="1.10.10.10">
    <property type="entry name" value="Winged helix-like DNA-binding domain superfamily/Winged helix DNA-binding domain"/>
    <property type="match status" value="1"/>
</dbReference>
<keyword evidence="3" id="KW-1185">Reference proteome</keyword>
<dbReference type="InterPro" id="IPR036390">
    <property type="entry name" value="WH_DNA-bd_sf"/>
</dbReference>
<dbReference type="PANTHER" id="PTHR33169">
    <property type="entry name" value="PADR-FAMILY TRANSCRIPTIONAL REGULATOR"/>
    <property type="match status" value="1"/>
</dbReference>
<evidence type="ECO:0000313" key="3">
    <source>
        <dbReference type="Proteomes" id="UP001202248"/>
    </source>
</evidence>
<sequence length="110" mass="12613">MNKTNLYKGCLEPIILKLLGDNGRMYGYEITQRVKELTVDELKITEGALYPLLHRLESEGILEIEMESIGNRVRKYYSLTKAGKKQKSKALAELEQFKNTLQLLLNPKLA</sequence>
<dbReference type="Proteomes" id="UP001202248">
    <property type="component" value="Unassembled WGS sequence"/>
</dbReference>
<evidence type="ECO:0000259" key="1">
    <source>
        <dbReference type="Pfam" id="PF03551"/>
    </source>
</evidence>
<feature type="domain" description="Transcription regulator PadR N-terminal" evidence="1">
    <location>
        <begin position="15"/>
        <end position="86"/>
    </location>
</feature>